<dbReference type="PIRSF" id="PIRSF006806">
    <property type="entry name" value="FTHF_cligase"/>
    <property type="match status" value="1"/>
</dbReference>
<sequence length="204" mass="23411">MSETNFCAATTRNTEKTELRRRLRKARAAMSEAERAAATRTINVRLKRLIRRNSRIGIYWPIGKELRLDGFVQAALQRGAKLYLPYIEPNARRLWFTPYFADQRQRPERRKGRSKLYIPQFAGEKIRVHRLNTLIVPVVGMDRRGFRLGQAGGFYDATLSAMKHRLQAKTIGAGFACQLVDALPAEAHDIPLDGFVSEHDNLRF</sequence>
<dbReference type="EC" id="6.3.3.2" evidence="5"/>
<keyword evidence="3 4" id="KW-0067">ATP-binding</keyword>
<dbReference type="GO" id="GO:0030272">
    <property type="term" value="F:5-formyltetrahydrofolate cyclo-ligase activity"/>
    <property type="evidence" value="ECO:0007669"/>
    <property type="project" value="UniProtKB-EC"/>
</dbReference>
<feature type="binding site" evidence="4">
    <location>
        <begin position="16"/>
        <end position="20"/>
    </location>
    <ligand>
        <name>ATP</name>
        <dbReference type="ChEBI" id="CHEBI:30616"/>
    </ligand>
</feature>
<dbReference type="PANTHER" id="PTHR23407:SF1">
    <property type="entry name" value="5-FORMYLTETRAHYDROFOLATE CYCLO-LIGASE"/>
    <property type="match status" value="1"/>
</dbReference>
<dbReference type="EMBL" id="JAKKDL010000006">
    <property type="protein sequence ID" value="MCF7529930.1"/>
    <property type="molecule type" value="Genomic_DNA"/>
</dbReference>
<dbReference type="GO" id="GO:0046872">
    <property type="term" value="F:metal ion binding"/>
    <property type="evidence" value="ECO:0007669"/>
    <property type="project" value="UniProtKB-KW"/>
</dbReference>
<dbReference type="SUPFAM" id="SSF100950">
    <property type="entry name" value="NagB/RpiA/CoA transferase-like"/>
    <property type="match status" value="1"/>
</dbReference>
<dbReference type="PANTHER" id="PTHR23407">
    <property type="entry name" value="ATPASE INHIBITOR/5-FORMYLTETRAHYDROFOLATE CYCLO-LIGASE"/>
    <property type="match status" value="1"/>
</dbReference>
<evidence type="ECO:0000256" key="5">
    <source>
        <dbReference type="RuleBase" id="RU361279"/>
    </source>
</evidence>
<feature type="binding site" evidence="4">
    <location>
        <begin position="147"/>
        <end position="155"/>
    </location>
    <ligand>
        <name>ATP</name>
        <dbReference type="ChEBI" id="CHEBI:30616"/>
    </ligand>
</feature>
<comment type="similarity">
    <text evidence="1 5">Belongs to the 5-formyltetrahydrofolate cyclo-ligase family.</text>
</comment>
<gene>
    <name evidence="6" type="ORF">L4H06_06800</name>
    <name evidence="7" type="ORF">PJU73_07690</name>
</gene>
<evidence type="ECO:0000313" key="6">
    <source>
        <dbReference type="EMBL" id="MCF7529930.1"/>
    </source>
</evidence>
<keyword evidence="6" id="KW-0436">Ligase</keyword>
<evidence type="ECO:0000256" key="4">
    <source>
        <dbReference type="PIRSR" id="PIRSR006806-1"/>
    </source>
</evidence>
<accession>A0AAW5ASH2</accession>
<dbReference type="GO" id="GO:0035999">
    <property type="term" value="P:tetrahydrofolate interconversion"/>
    <property type="evidence" value="ECO:0007669"/>
    <property type="project" value="TreeGrafter"/>
</dbReference>
<dbReference type="NCBIfam" id="TIGR02727">
    <property type="entry name" value="MTHFS_bact"/>
    <property type="match status" value="1"/>
</dbReference>
<reference evidence="7 9" key="2">
    <citation type="submission" date="2023-01" db="EMBL/GenBank/DDBJ databases">
        <authorList>
            <person name="Yang C."/>
        </authorList>
    </citation>
    <scope>NUCLEOTIDE SEQUENCE [LARGE SCALE GENOMIC DNA]</scope>
    <source>
        <strain evidence="7 9">ZJ106</strain>
    </source>
</reference>
<name>A0AAW5ASH2_9NEIS</name>
<dbReference type="Proteomes" id="UP001201397">
    <property type="component" value="Unassembled WGS sequence"/>
</dbReference>
<comment type="cofactor">
    <cofactor evidence="5">
        <name>Mg(2+)</name>
        <dbReference type="ChEBI" id="CHEBI:18420"/>
    </cofactor>
</comment>
<feature type="binding site" evidence="4">
    <location>
        <position position="65"/>
    </location>
    <ligand>
        <name>substrate</name>
    </ligand>
</feature>
<dbReference type="AlphaFoldDB" id="A0AAW5ASH2"/>
<dbReference type="InterPro" id="IPR002698">
    <property type="entry name" value="FTHF_cligase"/>
</dbReference>
<dbReference type="Proteomes" id="UP001221268">
    <property type="component" value="Chromosome"/>
</dbReference>
<protein>
    <recommendedName>
        <fullName evidence="5">5-formyltetrahydrofolate cyclo-ligase</fullName>
        <ecNumber evidence="5">6.3.3.2</ecNumber>
    </recommendedName>
</protein>
<keyword evidence="5" id="KW-0479">Metal-binding</keyword>
<proteinExistence type="inferred from homology"/>
<keyword evidence="9" id="KW-1185">Reference proteome</keyword>
<dbReference type="InterPro" id="IPR024185">
    <property type="entry name" value="FTHF_cligase-like_sf"/>
</dbReference>
<evidence type="ECO:0000313" key="7">
    <source>
        <dbReference type="EMBL" id="WCL71212.1"/>
    </source>
</evidence>
<organism evidence="6 8">
    <name type="scientific">Neisseria lisongii</name>
    <dbReference type="NCBI Taxonomy" id="2912188"/>
    <lineage>
        <taxon>Bacteria</taxon>
        <taxon>Pseudomonadati</taxon>
        <taxon>Pseudomonadota</taxon>
        <taxon>Betaproteobacteria</taxon>
        <taxon>Neisseriales</taxon>
        <taxon>Neisseriaceae</taxon>
        <taxon>Neisseria</taxon>
    </lineage>
</organism>
<evidence type="ECO:0000256" key="3">
    <source>
        <dbReference type="ARBA" id="ARBA00022840"/>
    </source>
</evidence>
<evidence type="ECO:0000256" key="2">
    <source>
        <dbReference type="ARBA" id="ARBA00022741"/>
    </source>
</evidence>
<dbReference type="RefSeq" id="WP_237090770.1">
    <property type="nucleotide sequence ID" value="NZ_CP116766.1"/>
</dbReference>
<keyword evidence="2 4" id="KW-0547">Nucleotide-binding</keyword>
<dbReference type="InterPro" id="IPR037171">
    <property type="entry name" value="NagB/RpiA_transferase-like"/>
</dbReference>
<evidence type="ECO:0000313" key="9">
    <source>
        <dbReference type="Proteomes" id="UP001221268"/>
    </source>
</evidence>
<dbReference type="Gene3D" id="3.40.50.10420">
    <property type="entry name" value="NagB/RpiA/CoA transferase-like"/>
    <property type="match status" value="1"/>
</dbReference>
<comment type="catalytic activity">
    <reaction evidence="5">
        <text>(6S)-5-formyl-5,6,7,8-tetrahydrofolate + ATP = (6R)-5,10-methenyltetrahydrofolate + ADP + phosphate</text>
        <dbReference type="Rhea" id="RHEA:10488"/>
        <dbReference type="ChEBI" id="CHEBI:30616"/>
        <dbReference type="ChEBI" id="CHEBI:43474"/>
        <dbReference type="ChEBI" id="CHEBI:57455"/>
        <dbReference type="ChEBI" id="CHEBI:57457"/>
        <dbReference type="ChEBI" id="CHEBI:456216"/>
        <dbReference type="EC" id="6.3.3.2"/>
    </reaction>
</comment>
<dbReference type="PROSITE" id="PS50890">
    <property type="entry name" value="PUA"/>
    <property type="match status" value="1"/>
</dbReference>
<dbReference type="GO" id="GO:0005524">
    <property type="term" value="F:ATP binding"/>
    <property type="evidence" value="ECO:0007669"/>
    <property type="project" value="UniProtKB-KW"/>
</dbReference>
<evidence type="ECO:0000313" key="8">
    <source>
        <dbReference type="Proteomes" id="UP001201397"/>
    </source>
</evidence>
<dbReference type="Pfam" id="PF01812">
    <property type="entry name" value="5-FTHF_cyc-lig"/>
    <property type="match status" value="1"/>
</dbReference>
<evidence type="ECO:0000256" key="1">
    <source>
        <dbReference type="ARBA" id="ARBA00010638"/>
    </source>
</evidence>
<dbReference type="EMBL" id="CP116766">
    <property type="protein sequence ID" value="WCL71212.1"/>
    <property type="molecule type" value="Genomic_DNA"/>
</dbReference>
<keyword evidence="5" id="KW-0460">Magnesium</keyword>
<dbReference type="GO" id="GO:0009396">
    <property type="term" value="P:folic acid-containing compound biosynthetic process"/>
    <property type="evidence" value="ECO:0007669"/>
    <property type="project" value="TreeGrafter"/>
</dbReference>
<reference evidence="6" key="1">
    <citation type="submission" date="2022-01" db="EMBL/GenBank/DDBJ databases">
        <title>Neisseria sp. ZJ104.</title>
        <authorList>
            <person name="Yang C."/>
        </authorList>
    </citation>
    <scope>NUCLEOTIDE SEQUENCE</scope>
    <source>
        <strain evidence="6">ZJ104</strain>
    </source>
</reference>